<evidence type="ECO:0000313" key="4">
    <source>
        <dbReference type="EMBL" id="EAY24393.1"/>
    </source>
</evidence>
<dbReference type="GO" id="GO:0016158">
    <property type="term" value="F:inositol hexakisphosphate 3-phosphatase activity"/>
    <property type="evidence" value="ECO:0007669"/>
    <property type="project" value="InterPro"/>
</dbReference>
<feature type="chain" id="PRO_5002642562" evidence="2">
    <location>
        <begin position="22"/>
        <end position="392"/>
    </location>
</feature>
<dbReference type="AlphaFoldDB" id="A1ZZ13"/>
<proteinExistence type="predicted"/>
<protein>
    <submittedName>
        <fullName evidence="4">Phytase L</fullName>
    </submittedName>
</protein>
<dbReference type="RefSeq" id="WP_002704948.1">
    <property type="nucleotide sequence ID" value="NZ_AAWS01000071.1"/>
</dbReference>
<dbReference type="EMBL" id="AAWS01000071">
    <property type="protein sequence ID" value="EAY24393.1"/>
    <property type="molecule type" value="Genomic_DNA"/>
</dbReference>
<keyword evidence="2" id="KW-0732">Signal</keyword>
<reference evidence="4 5" key="1">
    <citation type="submission" date="2007-01" db="EMBL/GenBank/DDBJ databases">
        <authorList>
            <person name="Haygood M."/>
            <person name="Podell S."/>
            <person name="Anderson C."/>
            <person name="Hopkinson B."/>
            <person name="Roe K."/>
            <person name="Barbeau K."/>
            <person name="Gaasterland T."/>
            <person name="Ferriera S."/>
            <person name="Johnson J."/>
            <person name="Kravitz S."/>
            <person name="Beeson K."/>
            <person name="Sutton G."/>
            <person name="Rogers Y.-H."/>
            <person name="Friedman R."/>
            <person name="Frazier M."/>
            <person name="Venter J.C."/>
        </authorList>
    </citation>
    <scope>NUCLEOTIDE SEQUENCE [LARGE SCALE GENOMIC DNA]</scope>
    <source>
        <strain evidence="4 5">ATCC 23134</strain>
    </source>
</reference>
<sequence>MKITKNIYLACITGAMLTLNACNSNTKNEQQEASNPDTENNVQKVHNTPEMSTDEMPTVLADLETQPVRSAKDAADDPAVWVHPNNSGESIIIGTNKKKGLAVYDLAGKELFFYPVGKINNVDVRYGFPLAGKKVDIVAGSNRSKNSVGVWKVNPETKELEEVLARELPSKVEEVYGFCLYKSAQTQQFYAFVVSKTGQVEQWELFDKAGKIDGKIVRSFKLETQAEGMVADDELGFLYVAEETKGVWKYNAEPGTSQGKLIVDLANQPQLAEDLEGLTIYYAANKKGYLIASSQGNNSYAVFDRGEGNAYLGSFRIGNSDKIDGTSDTDGIDVVSFGLGKQFPNGFFIAQDGTNDEADGKANQNFKVVAWDKIVQSSKGKFMLDNKQNPRK</sequence>
<feature type="domain" description="BPP" evidence="3">
    <location>
        <begin position="49"/>
        <end position="378"/>
    </location>
</feature>
<dbReference type="SUPFAM" id="SSF50956">
    <property type="entry name" value="Thermostable phytase (3-phytase)"/>
    <property type="match status" value="1"/>
</dbReference>
<keyword evidence="5" id="KW-1185">Reference proteome</keyword>
<evidence type="ECO:0000256" key="2">
    <source>
        <dbReference type="SAM" id="SignalP"/>
    </source>
</evidence>
<dbReference type="Proteomes" id="UP000004095">
    <property type="component" value="Unassembled WGS sequence"/>
</dbReference>
<feature type="signal peptide" evidence="2">
    <location>
        <begin position="1"/>
        <end position="21"/>
    </location>
</feature>
<dbReference type="Gene3D" id="2.120.10.30">
    <property type="entry name" value="TolB, C-terminal domain"/>
    <property type="match status" value="1"/>
</dbReference>
<evidence type="ECO:0000313" key="5">
    <source>
        <dbReference type="Proteomes" id="UP000004095"/>
    </source>
</evidence>
<dbReference type="InterPro" id="IPR003431">
    <property type="entry name" value="B-propeller_Phytase"/>
</dbReference>
<comment type="caution">
    <text evidence="4">The sequence shown here is derived from an EMBL/GenBank/DDBJ whole genome shotgun (WGS) entry which is preliminary data.</text>
</comment>
<feature type="compositionally biased region" description="Polar residues" evidence="1">
    <location>
        <begin position="27"/>
        <end position="51"/>
    </location>
</feature>
<gene>
    <name evidence="4" type="ORF">M23134_07188</name>
</gene>
<dbReference type="PROSITE" id="PS51662">
    <property type="entry name" value="BP_PHYTASE"/>
    <property type="match status" value="1"/>
</dbReference>
<name>A1ZZ13_MICM2</name>
<accession>A1ZZ13</accession>
<dbReference type="eggNOG" id="COG4247">
    <property type="taxonomic scope" value="Bacteria"/>
</dbReference>
<evidence type="ECO:0000259" key="3">
    <source>
        <dbReference type="PROSITE" id="PS51662"/>
    </source>
</evidence>
<dbReference type="Pfam" id="PF02333">
    <property type="entry name" value="Phytase"/>
    <property type="match status" value="1"/>
</dbReference>
<evidence type="ECO:0000256" key="1">
    <source>
        <dbReference type="SAM" id="MobiDB-lite"/>
    </source>
</evidence>
<dbReference type="OrthoDB" id="8696437at2"/>
<organism evidence="4 5">
    <name type="scientific">Microscilla marina ATCC 23134</name>
    <dbReference type="NCBI Taxonomy" id="313606"/>
    <lineage>
        <taxon>Bacteria</taxon>
        <taxon>Pseudomonadati</taxon>
        <taxon>Bacteroidota</taxon>
        <taxon>Cytophagia</taxon>
        <taxon>Cytophagales</taxon>
        <taxon>Microscillaceae</taxon>
        <taxon>Microscilla</taxon>
    </lineage>
</organism>
<feature type="region of interest" description="Disordered" evidence="1">
    <location>
        <begin position="27"/>
        <end position="55"/>
    </location>
</feature>
<dbReference type="InterPro" id="IPR011042">
    <property type="entry name" value="6-blade_b-propeller_TolB-like"/>
</dbReference>